<gene>
    <name evidence="14" type="ORF">B0T11DRAFT_93933</name>
</gene>
<keyword evidence="4 12" id="KW-0732">Signal</keyword>
<comment type="similarity">
    <text evidence="9">Belongs to the polysaccharide monooxygenase AA9 family.</text>
</comment>
<feature type="signal peptide" evidence="12">
    <location>
        <begin position="1"/>
        <end position="19"/>
    </location>
</feature>
<keyword evidence="14" id="KW-0378">Hydrolase</keyword>
<comment type="catalytic activity">
    <reaction evidence="10">
        <text>[(1-&gt;4)-beta-D-glucosyl]n+m + reduced acceptor + O2 = 4-dehydro-beta-D-glucosyl-[(1-&gt;4)-beta-D-glucosyl]n-1 + [(1-&gt;4)-beta-D-glucosyl]m + acceptor + H2O.</text>
        <dbReference type="EC" id="1.14.99.56"/>
    </reaction>
</comment>
<protein>
    <recommendedName>
        <fullName evidence="11">lytic cellulose monooxygenase (C4-dehydrogenating)</fullName>
        <ecNumber evidence="11">1.14.99.56</ecNumber>
    </recommendedName>
</protein>
<feature type="chain" id="PRO_5035425609" description="lytic cellulose monooxygenase (C4-dehydrogenating)" evidence="12">
    <location>
        <begin position="20"/>
        <end position="242"/>
    </location>
</feature>
<evidence type="ECO:0000256" key="11">
    <source>
        <dbReference type="ARBA" id="ARBA00047174"/>
    </source>
</evidence>
<dbReference type="AlphaFoldDB" id="A0A8K0TH00"/>
<evidence type="ECO:0000259" key="13">
    <source>
        <dbReference type="Pfam" id="PF03443"/>
    </source>
</evidence>
<evidence type="ECO:0000313" key="15">
    <source>
        <dbReference type="Proteomes" id="UP000813385"/>
    </source>
</evidence>
<evidence type="ECO:0000256" key="3">
    <source>
        <dbReference type="ARBA" id="ARBA00022525"/>
    </source>
</evidence>
<evidence type="ECO:0000256" key="6">
    <source>
        <dbReference type="ARBA" id="ARBA00023157"/>
    </source>
</evidence>
<evidence type="ECO:0000256" key="5">
    <source>
        <dbReference type="ARBA" id="ARBA00023001"/>
    </source>
</evidence>
<evidence type="ECO:0000256" key="10">
    <source>
        <dbReference type="ARBA" id="ARBA00045077"/>
    </source>
</evidence>
<keyword evidence="6" id="KW-1015">Disulfide bond</keyword>
<accession>A0A8K0TH00</accession>
<sequence>MAFTKSILSAALFAALAHGHGHVKAITSGSNQYVGGLPHAAPADAVGWAAGNQDNGFVEPNSFGDPDIICHKGATPASNSVSVAAGGTITLQWDTWPESHKGPVIDYIAKCPGDCSSVDKTSLSWVKIAEAGLISGTAPGTWAADELITNGFTWDVQIPASLAPGGYVLRHEIIALHGAGSANGAQAYPQCINLEVTGSGSATPSGGVAGTSLYTATDPGILFNLYTNFDSYPVPGPSVWQG</sequence>
<dbReference type="PANTHER" id="PTHR33353:SF34">
    <property type="entry name" value="ENDO-BETA-1,4-GLUCANASE D"/>
    <property type="match status" value="1"/>
</dbReference>
<dbReference type="CDD" id="cd21175">
    <property type="entry name" value="LPMO_AA9"/>
    <property type="match status" value="1"/>
</dbReference>
<keyword evidence="7" id="KW-0119">Carbohydrate metabolism</keyword>
<proteinExistence type="inferred from homology"/>
<dbReference type="InterPro" id="IPR049892">
    <property type="entry name" value="AA9"/>
</dbReference>
<evidence type="ECO:0000256" key="12">
    <source>
        <dbReference type="SAM" id="SignalP"/>
    </source>
</evidence>
<keyword evidence="3" id="KW-0964">Secreted</keyword>
<comment type="subcellular location">
    <subcellularLocation>
        <location evidence="2">Secreted</location>
    </subcellularLocation>
</comment>
<dbReference type="OrthoDB" id="4849160at2759"/>
<evidence type="ECO:0000256" key="7">
    <source>
        <dbReference type="ARBA" id="ARBA00023277"/>
    </source>
</evidence>
<keyword evidence="15" id="KW-1185">Reference proteome</keyword>
<comment type="cofactor">
    <cofactor evidence="1">
        <name>Cu(2+)</name>
        <dbReference type="ChEBI" id="CHEBI:29036"/>
    </cofactor>
</comment>
<keyword evidence="5" id="KW-0136">Cellulose degradation</keyword>
<evidence type="ECO:0000256" key="8">
    <source>
        <dbReference type="ARBA" id="ARBA00023326"/>
    </source>
</evidence>
<evidence type="ECO:0000256" key="4">
    <source>
        <dbReference type="ARBA" id="ARBA00022729"/>
    </source>
</evidence>
<evidence type="ECO:0000256" key="2">
    <source>
        <dbReference type="ARBA" id="ARBA00004613"/>
    </source>
</evidence>
<evidence type="ECO:0000256" key="1">
    <source>
        <dbReference type="ARBA" id="ARBA00001973"/>
    </source>
</evidence>
<dbReference type="EC" id="1.14.99.56" evidence="11"/>
<dbReference type="Gene3D" id="2.70.50.70">
    <property type="match status" value="1"/>
</dbReference>
<dbReference type="EMBL" id="JAGPXD010000003">
    <property type="protein sequence ID" value="KAH7363470.1"/>
    <property type="molecule type" value="Genomic_DNA"/>
</dbReference>
<name>A0A8K0TH00_9PEZI</name>
<dbReference type="InterPro" id="IPR005103">
    <property type="entry name" value="AA9_LPMO"/>
</dbReference>
<dbReference type="GO" id="GO:0030245">
    <property type="term" value="P:cellulose catabolic process"/>
    <property type="evidence" value="ECO:0007669"/>
    <property type="project" value="UniProtKB-KW"/>
</dbReference>
<comment type="caution">
    <text evidence="14">The sequence shown here is derived from an EMBL/GenBank/DDBJ whole genome shotgun (WGS) entry which is preliminary data.</text>
</comment>
<dbReference type="GO" id="GO:0016787">
    <property type="term" value="F:hydrolase activity"/>
    <property type="evidence" value="ECO:0007669"/>
    <property type="project" value="UniProtKB-KW"/>
</dbReference>
<dbReference type="GO" id="GO:0005576">
    <property type="term" value="C:extracellular region"/>
    <property type="evidence" value="ECO:0007669"/>
    <property type="project" value="UniProtKB-SubCell"/>
</dbReference>
<evidence type="ECO:0000313" key="14">
    <source>
        <dbReference type="EMBL" id="KAH7363470.1"/>
    </source>
</evidence>
<organism evidence="14 15">
    <name type="scientific">Plectosphaerella cucumerina</name>
    <dbReference type="NCBI Taxonomy" id="40658"/>
    <lineage>
        <taxon>Eukaryota</taxon>
        <taxon>Fungi</taxon>
        <taxon>Dikarya</taxon>
        <taxon>Ascomycota</taxon>
        <taxon>Pezizomycotina</taxon>
        <taxon>Sordariomycetes</taxon>
        <taxon>Hypocreomycetidae</taxon>
        <taxon>Glomerellales</taxon>
        <taxon>Plectosphaerellaceae</taxon>
        <taxon>Plectosphaerella</taxon>
    </lineage>
</organism>
<dbReference type="PANTHER" id="PTHR33353">
    <property type="entry name" value="PUTATIVE (AFU_ORTHOLOGUE AFUA_1G12560)-RELATED"/>
    <property type="match status" value="1"/>
</dbReference>
<feature type="domain" description="Auxiliary Activity family 9 catalytic" evidence="13">
    <location>
        <begin position="20"/>
        <end position="230"/>
    </location>
</feature>
<dbReference type="Proteomes" id="UP000813385">
    <property type="component" value="Unassembled WGS sequence"/>
</dbReference>
<reference evidence="14" key="1">
    <citation type="journal article" date="2021" name="Nat. Commun.">
        <title>Genetic determinants of endophytism in the Arabidopsis root mycobiome.</title>
        <authorList>
            <person name="Mesny F."/>
            <person name="Miyauchi S."/>
            <person name="Thiergart T."/>
            <person name="Pickel B."/>
            <person name="Atanasova L."/>
            <person name="Karlsson M."/>
            <person name="Huettel B."/>
            <person name="Barry K.W."/>
            <person name="Haridas S."/>
            <person name="Chen C."/>
            <person name="Bauer D."/>
            <person name="Andreopoulos W."/>
            <person name="Pangilinan J."/>
            <person name="LaButti K."/>
            <person name="Riley R."/>
            <person name="Lipzen A."/>
            <person name="Clum A."/>
            <person name="Drula E."/>
            <person name="Henrissat B."/>
            <person name="Kohler A."/>
            <person name="Grigoriev I.V."/>
            <person name="Martin F.M."/>
            <person name="Hacquard S."/>
        </authorList>
    </citation>
    <scope>NUCLEOTIDE SEQUENCE</scope>
    <source>
        <strain evidence="14">MPI-CAGE-AT-0016</strain>
    </source>
</reference>
<evidence type="ECO:0000256" key="9">
    <source>
        <dbReference type="ARBA" id="ARBA00044502"/>
    </source>
</evidence>
<dbReference type="Pfam" id="PF03443">
    <property type="entry name" value="AA9"/>
    <property type="match status" value="1"/>
</dbReference>
<keyword evidence="8" id="KW-0624">Polysaccharide degradation</keyword>